<organism evidence="1 2">
    <name type="scientific">Sphaeroforma arctica JP610</name>
    <dbReference type="NCBI Taxonomy" id="667725"/>
    <lineage>
        <taxon>Eukaryota</taxon>
        <taxon>Ichthyosporea</taxon>
        <taxon>Ichthyophonida</taxon>
        <taxon>Sphaeroforma</taxon>
    </lineage>
</organism>
<reference evidence="1 2" key="1">
    <citation type="submission" date="2011-02" db="EMBL/GenBank/DDBJ databases">
        <title>The Genome Sequence of Sphaeroforma arctica JP610.</title>
        <authorList>
            <consortium name="The Broad Institute Genome Sequencing Platform"/>
            <person name="Russ C."/>
            <person name="Cuomo C."/>
            <person name="Young S.K."/>
            <person name="Zeng Q."/>
            <person name="Gargeya S."/>
            <person name="Alvarado L."/>
            <person name="Berlin A."/>
            <person name="Chapman S.B."/>
            <person name="Chen Z."/>
            <person name="Freedman E."/>
            <person name="Gellesch M."/>
            <person name="Goldberg J."/>
            <person name="Griggs A."/>
            <person name="Gujja S."/>
            <person name="Heilman E."/>
            <person name="Heiman D."/>
            <person name="Howarth C."/>
            <person name="Mehta T."/>
            <person name="Neiman D."/>
            <person name="Pearson M."/>
            <person name="Roberts A."/>
            <person name="Saif S."/>
            <person name="Shea T."/>
            <person name="Shenoy N."/>
            <person name="Sisk P."/>
            <person name="Stolte C."/>
            <person name="Sykes S."/>
            <person name="White J."/>
            <person name="Yandava C."/>
            <person name="Burger G."/>
            <person name="Gray M.W."/>
            <person name="Holland P.W.H."/>
            <person name="King N."/>
            <person name="Lang F.B.F."/>
            <person name="Roger A.J."/>
            <person name="Ruiz-Trillo I."/>
            <person name="Haas B."/>
            <person name="Nusbaum C."/>
            <person name="Birren B."/>
        </authorList>
    </citation>
    <scope>NUCLEOTIDE SEQUENCE [LARGE SCALE GENOMIC DNA]</scope>
    <source>
        <strain evidence="1 2">JP610</strain>
    </source>
</reference>
<name>A0A0L0F7A2_9EUKA</name>
<protein>
    <submittedName>
        <fullName evidence="1">Uncharacterized protein</fullName>
    </submittedName>
</protein>
<dbReference type="GeneID" id="25915343"/>
<evidence type="ECO:0000313" key="2">
    <source>
        <dbReference type="Proteomes" id="UP000054560"/>
    </source>
</evidence>
<dbReference type="AlphaFoldDB" id="A0A0L0F7A2"/>
<accession>A0A0L0F7A2</accession>
<keyword evidence="2" id="KW-1185">Reference proteome</keyword>
<dbReference type="RefSeq" id="XP_014146504.1">
    <property type="nucleotide sequence ID" value="XM_014291029.1"/>
</dbReference>
<dbReference type="OrthoDB" id="10066429at2759"/>
<feature type="non-terminal residue" evidence="1">
    <location>
        <position position="44"/>
    </location>
</feature>
<gene>
    <name evidence="1" type="ORF">SARC_14839</name>
</gene>
<proteinExistence type="predicted"/>
<dbReference type="Proteomes" id="UP000054560">
    <property type="component" value="Unassembled WGS sequence"/>
</dbReference>
<sequence length="44" mass="4850">MALKVLYAILALLRVISVIVVPQYGYIHPDEFHQGPEVMGGVVL</sequence>
<dbReference type="EMBL" id="KQ246768">
    <property type="protein sequence ID" value="KNC72602.1"/>
    <property type="molecule type" value="Genomic_DNA"/>
</dbReference>
<evidence type="ECO:0000313" key="1">
    <source>
        <dbReference type="EMBL" id="KNC72602.1"/>
    </source>
</evidence>